<dbReference type="AlphaFoldDB" id="R8BQZ5"/>
<dbReference type="RefSeq" id="XP_007913544.1">
    <property type="nucleotide sequence ID" value="XM_007915353.1"/>
</dbReference>
<dbReference type="KEGG" id="tmn:UCRPA7_2785"/>
<accession>R8BQZ5</accession>
<dbReference type="Proteomes" id="UP000014074">
    <property type="component" value="Unassembled WGS sequence"/>
</dbReference>
<feature type="compositionally biased region" description="Acidic residues" evidence="1">
    <location>
        <begin position="132"/>
        <end position="141"/>
    </location>
</feature>
<organism evidence="2 3">
    <name type="scientific">Phaeoacremonium minimum (strain UCR-PA7)</name>
    <name type="common">Esca disease fungus</name>
    <name type="synonym">Togninia minima</name>
    <dbReference type="NCBI Taxonomy" id="1286976"/>
    <lineage>
        <taxon>Eukaryota</taxon>
        <taxon>Fungi</taxon>
        <taxon>Dikarya</taxon>
        <taxon>Ascomycota</taxon>
        <taxon>Pezizomycotina</taxon>
        <taxon>Sordariomycetes</taxon>
        <taxon>Sordariomycetidae</taxon>
        <taxon>Togniniales</taxon>
        <taxon>Togniniaceae</taxon>
        <taxon>Phaeoacremonium</taxon>
    </lineage>
</organism>
<name>R8BQZ5_PHAM7</name>
<evidence type="ECO:0000313" key="2">
    <source>
        <dbReference type="EMBL" id="EOO01715.1"/>
    </source>
</evidence>
<reference evidence="3" key="1">
    <citation type="journal article" date="2013" name="Genome Announc.">
        <title>Draft genome sequence of the ascomycete Phaeoacremonium aleophilum strain UCR-PA7, a causal agent of the esca disease complex in grapevines.</title>
        <authorList>
            <person name="Blanco-Ulate B."/>
            <person name="Rolshausen P."/>
            <person name="Cantu D."/>
        </authorList>
    </citation>
    <scope>NUCLEOTIDE SEQUENCE [LARGE SCALE GENOMIC DNA]</scope>
    <source>
        <strain evidence="3">UCR-PA7</strain>
    </source>
</reference>
<protein>
    <submittedName>
        <fullName evidence="2">Uncharacterized protein</fullName>
    </submittedName>
</protein>
<dbReference type="eggNOG" id="ENOG502SZEF">
    <property type="taxonomic scope" value="Eukaryota"/>
</dbReference>
<evidence type="ECO:0000256" key="1">
    <source>
        <dbReference type="SAM" id="MobiDB-lite"/>
    </source>
</evidence>
<dbReference type="OrthoDB" id="5102280at2759"/>
<dbReference type="HOGENOM" id="CLU_584198_0_0_1"/>
<dbReference type="GeneID" id="19323068"/>
<evidence type="ECO:0000313" key="3">
    <source>
        <dbReference type="Proteomes" id="UP000014074"/>
    </source>
</evidence>
<sequence>MSYNARRVSRSNGKSALPVETDQGSSNASTTPIRGSHVNGLLPSRPRRKAVALGRSNYVDDPLDDSVDPTFDPPHQPEPEPEPEPEPVVEDEDDDDYITDEDELEEEEDEEEDDPEDHDHECDSHCHHGSDVDDDSDDDEPLVPKRRLALKRAAPVAKKAKSRRSAKKPRISDVDDQLVEDWLAEVNEKYPVRANDPDVKRFEKKLRALVVRLHEWAKSRDASWFRLPRWRRATTYSFRCYVAREDPDELTGTLLSAMPRIARKILGKEGLRPEDLLDLPTGAEDLRQRATYFDIVTLMEPSQVIRKKSRHWRFRNGLLVKTLKNGVDPKTARKISVYCGSVVGEKGCRQRMQTHVRCGNKAEETASASHYKEATKQNAVQNLRVAAAFQNPKLQPVQPDTDQRAPSVLLEGILMTYLGLYLDGKDDSGFEALHPQCTFDLSKELRKGLDLPNFLAISLNNAWPLYQG</sequence>
<feature type="compositionally biased region" description="Basic residues" evidence="1">
    <location>
        <begin position="158"/>
        <end position="169"/>
    </location>
</feature>
<feature type="compositionally biased region" description="Basic and acidic residues" evidence="1">
    <location>
        <begin position="117"/>
        <end position="131"/>
    </location>
</feature>
<feature type="compositionally biased region" description="Acidic residues" evidence="1">
    <location>
        <begin position="79"/>
        <end position="116"/>
    </location>
</feature>
<dbReference type="EMBL" id="KB932976">
    <property type="protein sequence ID" value="EOO01715.1"/>
    <property type="molecule type" value="Genomic_DNA"/>
</dbReference>
<proteinExistence type="predicted"/>
<keyword evidence="3" id="KW-1185">Reference proteome</keyword>
<feature type="region of interest" description="Disordered" evidence="1">
    <location>
        <begin position="1"/>
        <end position="172"/>
    </location>
</feature>
<gene>
    <name evidence="2" type="ORF">UCRPA7_2785</name>
</gene>
<feature type="compositionally biased region" description="Polar residues" evidence="1">
    <location>
        <begin position="22"/>
        <end position="33"/>
    </location>
</feature>